<dbReference type="PANTHER" id="PTHR30419">
    <property type="entry name" value="HTH-TYPE TRANSCRIPTIONAL REGULATOR YBHD"/>
    <property type="match status" value="1"/>
</dbReference>
<dbReference type="SUPFAM" id="SSF53850">
    <property type="entry name" value="Periplasmic binding protein-like II"/>
    <property type="match status" value="1"/>
</dbReference>
<protein>
    <submittedName>
        <fullName evidence="6">LysR family transcriptional regulator</fullName>
    </submittedName>
</protein>
<dbReference type="RefSeq" id="WP_103321503.1">
    <property type="nucleotide sequence ID" value="NZ_PPTF01000078.1"/>
</dbReference>
<name>A0A2K4MJ97_9NEIS</name>
<evidence type="ECO:0000313" key="6">
    <source>
        <dbReference type="EMBL" id="POA97122.1"/>
    </source>
</evidence>
<evidence type="ECO:0000259" key="5">
    <source>
        <dbReference type="PROSITE" id="PS50931"/>
    </source>
</evidence>
<evidence type="ECO:0000256" key="4">
    <source>
        <dbReference type="ARBA" id="ARBA00023163"/>
    </source>
</evidence>
<proteinExistence type="inferred from homology"/>
<dbReference type="InterPro" id="IPR036388">
    <property type="entry name" value="WH-like_DNA-bd_sf"/>
</dbReference>
<dbReference type="Pfam" id="PF00126">
    <property type="entry name" value="HTH_1"/>
    <property type="match status" value="1"/>
</dbReference>
<dbReference type="InterPro" id="IPR000847">
    <property type="entry name" value="LysR_HTH_N"/>
</dbReference>
<gene>
    <name evidence="6" type="ORF">C2134_18165</name>
</gene>
<accession>A0A2K4MJ97</accession>
<keyword evidence="7" id="KW-1185">Reference proteome</keyword>
<keyword evidence="4" id="KW-0804">Transcription</keyword>
<reference evidence="6 7" key="1">
    <citation type="submission" date="2018-01" db="EMBL/GenBank/DDBJ databases">
        <title>Genomic Sequence of Chromobacterium MWU13-2610 from wild cranberry bogs within the Cape Cod National Seashore.</title>
        <authorList>
            <person name="O'Hara-Hanley K."/>
            <person name="Soby S."/>
            <person name="Harrison A."/>
        </authorList>
    </citation>
    <scope>NUCLEOTIDE SEQUENCE [LARGE SCALE GENOMIC DNA]</scope>
    <source>
        <strain evidence="6 7">MWU13-2610</strain>
    </source>
</reference>
<dbReference type="PANTHER" id="PTHR30419:SF30">
    <property type="entry name" value="LYSR FAMILY TRANSCRIPTIONAL REGULATOR"/>
    <property type="match status" value="1"/>
</dbReference>
<dbReference type="InterPro" id="IPR005119">
    <property type="entry name" value="LysR_subst-bd"/>
</dbReference>
<evidence type="ECO:0000256" key="2">
    <source>
        <dbReference type="ARBA" id="ARBA00023015"/>
    </source>
</evidence>
<sequence>MSQLKQHQLRALVAVADHGSINAAARALYVTQPAITKALRELETEQGVPLLLRNSWGVTLTEAGQTLLGYARLVIRELERAQQEMDRLRSGRESSLRIGLTPLAGFEILPQSFAAFRRAMPQVRVDFLEQDGKQLLEGLRSGLLDFALGAFSTPPDDPFVRVERLCESPSGFAVRAESPLRHATALAELRQAEWLHTDQSGQYESFVHGMFAREGLAPPERVTCCTSNVLLCGLLMTMDAVVPMSNQALQATLTAQRFVELPLKQRPPRLSLLLLVREGALLSRAAEWFIARIREAQTV</sequence>
<dbReference type="Proteomes" id="UP000236416">
    <property type="component" value="Unassembled WGS sequence"/>
</dbReference>
<evidence type="ECO:0000256" key="1">
    <source>
        <dbReference type="ARBA" id="ARBA00009437"/>
    </source>
</evidence>
<dbReference type="GO" id="GO:0005829">
    <property type="term" value="C:cytosol"/>
    <property type="evidence" value="ECO:0007669"/>
    <property type="project" value="TreeGrafter"/>
</dbReference>
<dbReference type="Pfam" id="PF03466">
    <property type="entry name" value="LysR_substrate"/>
    <property type="match status" value="1"/>
</dbReference>
<evidence type="ECO:0000256" key="3">
    <source>
        <dbReference type="ARBA" id="ARBA00023125"/>
    </source>
</evidence>
<dbReference type="GO" id="GO:0003700">
    <property type="term" value="F:DNA-binding transcription factor activity"/>
    <property type="evidence" value="ECO:0007669"/>
    <property type="project" value="InterPro"/>
</dbReference>
<dbReference type="Gene3D" id="3.40.190.10">
    <property type="entry name" value="Periplasmic binding protein-like II"/>
    <property type="match status" value="2"/>
</dbReference>
<comment type="caution">
    <text evidence="6">The sequence shown here is derived from an EMBL/GenBank/DDBJ whole genome shotgun (WGS) entry which is preliminary data.</text>
</comment>
<comment type="similarity">
    <text evidence="1">Belongs to the LysR transcriptional regulatory family.</text>
</comment>
<dbReference type="PRINTS" id="PR00039">
    <property type="entry name" value="HTHLYSR"/>
</dbReference>
<dbReference type="FunFam" id="1.10.10.10:FF:000001">
    <property type="entry name" value="LysR family transcriptional regulator"/>
    <property type="match status" value="1"/>
</dbReference>
<evidence type="ECO:0000313" key="7">
    <source>
        <dbReference type="Proteomes" id="UP000236416"/>
    </source>
</evidence>
<dbReference type="GO" id="GO:0003677">
    <property type="term" value="F:DNA binding"/>
    <property type="evidence" value="ECO:0007669"/>
    <property type="project" value="UniProtKB-KW"/>
</dbReference>
<organism evidence="6 7">
    <name type="scientific">Chromobacterium sinusclupearum</name>
    <dbReference type="NCBI Taxonomy" id="2077146"/>
    <lineage>
        <taxon>Bacteria</taxon>
        <taxon>Pseudomonadati</taxon>
        <taxon>Pseudomonadota</taxon>
        <taxon>Betaproteobacteria</taxon>
        <taxon>Neisseriales</taxon>
        <taxon>Chromobacteriaceae</taxon>
        <taxon>Chromobacterium</taxon>
    </lineage>
</organism>
<dbReference type="InterPro" id="IPR036390">
    <property type="entry name" value="WH_DNA-bd_sf"/>
</dbReference>
<dbReference type="InterPro" id="IPR050950">
    <property type="entry name" value="HTH-type_LysR_regulators"/>
</dbReference>
<dbReference type="EMBL" id="PPTF01000078">
    <property type="protein sequence ID" value="POA97122.1"/>
    <property type="molecule type" value="Genomic_DNA"/>
</dbReference>
<feature type="domain" description="HTH lysR-type" evidence="5">
    <location>
        <begin position="4"/>
        <end position="61"/>
    </location>
</feature>
<dbReference type="PROSITE" id="PS50931">
    <property type="entry name" value="HTH_LYSR"/>
    <property type="match status" value="1"/>
</dbReference>
<dbReference type="SUPFAM" id="SSF46785">
    <property type="entry name" value="Winged helix' DNA-binding domain"/>
    <property type="match status" value="1"/>
</dbReference>
<dbReference type="Gene3D" id="1.10.10.10">
    <property type="entry name" value="Winged helix-like DNA-binding domain superfamily/Winged helix DNA-binding domain"/>
    <property type="match status" value="1"/>
</dbReference>
<keyword evidence="3" id="KW-0238">DNA-binding</keyword>
<dbReference type="AlphaFoldDB" id="A0A2K4MJ97"/>
<keyword evidence="2" id="KW-0805">Transcription regulation</keyword>